<feature type="transmembrane region" description="Helical" evidence="2">
    <location>
        <begin position="87"/>
        <end position="106"/>
    </location>
</feature>
<feature type="transmembrane region" description="Helical" evidence="2">
    <location>
        <begin position="397"/>
        <end position="415"/>
    </location>
</feature>
<dbReference type="Proteomes" id="UP000199492">
    <property type="component" value="Unassembled WGS sequence"/>
</dbReference>
<keyword evidence="3" id="KW-0762">Sugar transport</keyword>
<comment type="similarity">
    <text evidence="1">Belongs to the sodium:galactoside symporter (TC 2.A.2) family.</text>
</comment>
<dbReference type="GO" id="GO:0015293">
    <property type="term" value="F:symporter activity"/>
    <property type="evidence" value="ECO:0007669"/>
    <property type="project" value="InterPro"/>
</dbReference>
<dbReference type="CDD" id="cd17332">
    <property type="entry name" value="MFS_MelB_like"/>
    <property type="match status" value="1"/>
</dbReference>
<keyword evidence="2" id="KW-0812">Transmembrane</keyword>
<feature type="transmembrane region" description="Helical" evidence="2">
    <location>
        <begin position="365"/>
        <end position="385"/>
    </location>
</feature>
<feature type="transmembrane region" description="Helical" evidence="2">
    <location>
        <begin position="282"/>
        <end position="303"/>
    </location>
</feature>
<dbReference type="EMBL" id="FNCZ01000001">
    <property type="protein sequence ID" value="SDG77963.1"/>
    <property type="molecule type" value="Genomic_DNA"/>
</dbReference>
<dbReference type="InterPro" id="IPR039672">
    <property type="entry name" value="MFS_2"/>
</dbReference>
<gene>
    <name evidence="3" type="ORF">SAMN04489796_101565</name>
</gene>
<name>A0A1G7X199_9FLAO</name>
<keyword evidence="2" id="KW-1133">Transmembrane helix</keyword>
<sequence>MESEKQSIGVEENISIKEKIGFSLGDTASNLVWQTLMIFQLYFYTDIFGLPAAVVGTMFLITKIWDSINDPVMGLIADRTNTKWGKFRPFILWLALPFALVGVLTFTTPDFSLTGKIIYAYVSYTLMMMVYTAINIPYSSLMGVVSASPSQRASFSQYRFMFAFTGGLLVQALTLPLVNSIGMDNTSVFSAELNTNQIVITENGVGASKLVLNADLGEDTLLTKNVTVIVYRKDLESDIDATTGILYLEEGFGTYTLNPSSYFEEDISSKELSVEVVNEAKGFQGVMIVFGIMSVIMFLITFYTTKERVSPPKEQKTNIKNDFKDLFSNKPWLVLLLVGVISLAYVAIRYGSVMYYFKYYIEDESLVSSFLVSGTIVTIIAISFTEKLCNRFGKKKVVIACQLIAGTFTALFFFVDKSNITMIFALNIIVSLASGPPAPILFAMYTDTASYSEWKNNRRATGLIMSASTMAQKFGLTIGAALAGWILAYYGFKANTTQTTESAFGILLMVSLIPAAGSFLVAGVMSFYPLDNKTMDKIESELKSRRALSEKQ</sequence>
<dbReference type="InterPro" id="IPR036259">
    <property type="entry name" value="MFS_trans_sf"/>
</dbReference>
<dbReference type="AlphaFoldDB" id="A0A1G7X199"/>
<feature type="transmembrane region" description="Helical" evidence="2">
    <location>
        <begin position="504"/>
        <end position="528"/>
    </location>
</feature>
<dbReference type="OrthoDB" id="9764596at2"/>
<evidence type="ECO:0000256" key="1">
    <source>
        <dbReference type="ARBA" id="ARBA00009617"/>
    </source>
</evidence>
<organism evidence="3 4">
    <name type="scientific">Winogradskyella thalassocola</name>
    <dbReference type="NCBI Taxonomy" id="262004"/>
    <lineage>
        <taxon>Bacteria</taxon>
        <taxon>Pseudomonadati</taxon>
        <taxon>Bacteroidota</taxon>
        <taxon>Flavobacteriia</taxon>
        <taxon>Flavobacteriales</taxon>
        <taxon>Flavobacteriaceae</taxon>
        <taxon>Winogradskyella</taxon>
    </lineage>
</organism>
<feature type="transmembrane region" description="Helical" evidence="2">
    <location>
        <begin position="118"/>
        <end position="138"/>
    </location>
</feature>
<keyword evidence="4" id="KW-1185">Reference proteome</keyword>
<feature type="transmembrane region" description="Helical" evidence="2">
    <location>
        <begin position="421"/>
        <end position="445"/>
    </location>
</feature>
<dbReference type="PANTHER" id="PTHR11328">
    <property type="entry name" value="MAJOR FACILITATOR SUPERFAMILY DOMAIN-CONTAINING PROTEIN"/>
    <property type="match status" value="1"/>
</dbReference>
<proteinExistence type="inferred from homology"/>
<dbReference type="STRING" id="262004.SAMN04489796_101565"/>
<feature type="transmembrane region" description="Helical" evidence="2">
    <location>
        <begin position="41"/>
        <end position="66"/>
    </location>
</feature>
<dbReference type="PANTHER" id="PTHR11328:SF24">
    <property type="entry name" value="MAJOR FACILITATOR SUPERFAMILY (MFS) PROFILE DOMAIN-CONTAINING PROTEIN"/>
    <property type="match status" value="1"/>
</dbReference>
<dbReference type="GO" id="GO:0005886">
    <property type="term" value="C:plasma membrane"/>
    <property type="evidence" value="ECO:0007669"/>
    <property type="project" value="TreeGrafter"/>
</dbReference>
<accession>A0A1G7X199</accession>
<evidence type="ECO:0000256" key="2">
    <source>
        <dbReference type="SAM" id="Phobius"/>
    </source>
</evidence>
<keyword evidence="2" id="KW-0472">Membrane</keyword>
<dbReference type="RefSeq" id="WP_092466061.1">
    <property type="nucleotide sequence ID" value="NZ_FNCZ01000001.1"/>
</dbReference>
<feature type="transmembrane region" description="Helical" evidence="2">
    <location>
        <begin position="474"/>
        <end position="492"/>
    </location>
</feature>
<evidence type="ECO:0000313" key="4">
    <source>
        <dbReference type="Proteomes" id="UP000199492"/>
    </source>
</evidence>
<feature type="transmembrane region" description="Helical" evidence="2">
    <location>
        <begin position="332"/>
        <end position="353"/>
    </location>
</feature>
<evidence type="ECO:0000313" key="3">
    <source>
        <dbReference type="EMBL" id="SDG77963.1"/>
    </source>
</evidence>
<dbReference type="GO" id="GO:0008643">
    <property type="term" value="P:carbohydrate transport"/>
    <property type="evidence" value="ECO:0007669"/>
    <property type="project" value="InterPro"/>
</dbReference>
<dbReference type="Pfam" id="PF13347">
    <property type="entry name" value="MFS_2"/>
    <property type="match status" value="2"/>
</dbReference>
<dbReference type="SUPFAM" id="SSF103473">
    <property type="entry name" value="MFS general substrate transporter"/>
    <property type="match status" value="2"/>
</dbReference>
<keyword evidence="3" id="KW-0813">Transport</keyword>
<dbReference type="Gene3D" id="1.20.1250.20">
    <property type="entry name" value="MFS general substrate transporter like domains"/>
    <property type="match status" value="2"/>
</dbReference>
<reference evidence="4" key="1">
    <citation type="submission" date="2016-10" db="EMBL/GenBank/DDBJ databases">
        <authorList>
            <person name="Varghese N."/>
            <person name="Submissions S."/>
        </authorList>
    </citation>
    <scope>NUCLEOTIDE SEQUENCE [LARGE SCALE GENOMIC DNA]</scope>
    <source>
        <strain evidence="4">DSM 15363</strain>
    </source>
</reference>
<protein>
    <submittedName>
        <fullName evidence="3">MFS/sugar transport protein</fullName>
    </submittedName>
</protein>
<feature type="transmembrane region" description="Helical" evidence="2">
    <location>
        <begin position="158"/>
        <end position="178"/>
    </location>
</feature>